<evidence type="ECO:0000259" key="1">
    <source>
        <dbReference type="Pfam" id="PF12804"/>
    </source>
</evidence>
<dbReference type="InterPro" id="IPR025877">
    <property type="entry name" value="MobA-like_NTP_Trfase"/>
</dbReference>
<dbReference type="CDD" id="cd04182">
    <property type="entry name" value="GT_2_like_f"/>
    <property type="match status" value="1"/>
</dbReference>
<dbReference type="SUPFAM" id="SSF53448">
    <property type="entry name" value="Nucleotide-diphospho-sugar transferases"/>
    <property type="match status" value="1"/>
</dbReference>
<organism evidence="2 3">
    <name type="scientific">Bacillus benzoevorans</name>
    <dbReference type="NCBI Taxonomy" id="1456"/>
    <lineage>
        <taxon>Bacteria</taxon>
        <taxon>Bacillati</taxon>
        <taxon>Bacillota</taxon>
        <taxon>Bacilli</taxon>
        <taxon>Bacillales</taxon>
        <taxon>Bacillaceae</taxon>
        <taxon>Bacillus</taxon>
    </lineage>
</organism>
<dbReference type="AlphaFoldDB" id="A0A7X0HTW0"/>
<dbReference type="InterPro" id="IPR029044">
    <property type="entry name" value="Nucleotide-diphossugar_trans"/>
</dbReference>
<feature type="domain" description="MobA-like NTP transferase" evidence="1">
    <location>
        <begin position="5"/>
        <end position="172"/>
    </location>
</feature>
<reference evidence="2 3" key="1">
    <citation type="submission" date="2020-08" db="EMBL/GenBank/DDBJ databases">
        <title>Genomic Encyclopedia of Type Strains, Phase IV (KMG-IV): sequencing the most valuable type-strain genomes for metagenomic binning, comparative biology and taxonomic classification.</title>
        <authorList>
            <person name="Goeker M."/>
        </authorList>
    </citation>
    <scope>NUCLEOTIDE SEQUENCE [LARGE SCALE GENOMIC DNA]</scope>
    <source>
        <strain evidence="2 3">DSM 5391</strain>
    </source>
</reference>
<keyword evidence="2" id="KW-0548">Nucleotidyltransferase</keyword>
<gene>
    <name evidence="2" type="ORF">HNR53_003439</name>
</gene>
<evidence type="ECO:0000313" key="3">
    <source>
        <dbReference type="Proteomes" id="UP000531594"/>
    </source>
</evidence>
<dbReference type="PANTHER" id="PTHR43777">
    <property type="entry name" value="MOLYBDENUM COFACTOR CYTIDYLYLTRANSFERASE"/>
    <property type="match status" value="1"/>
</dbReference>
<dbReference type="Pfam" id="PF12804">
    <property type="entry name" value="NTP_transf_3"/>
    <property type="match status" value="1"/>
</dbReference>
<dbReference type="GO" id="GO:0061602">
    <property type="term" value="F:molybdenum cofactor cytidylyltransferase activity"/>
    <property type="evidence" value="ECO:0007669"/>
    <property type="project" value="UniProtKB-EC"/>
</dbReference>
<accession>A0A7X0HTW0</accession>
<dbReference type="EMBL" id="JACHGK010000013">
    <property type="protein sequence ID" value="MBB6446775.1"/>
    <property type="molecule type" value="Genomic_DNA"/>
</dbReference>
<protein>
    <submittedName>
        <fullName evidence="2">Molybdenum cofactor cytidylyltransferase</fullName>
        <ecNumber evidence="2">2.7.7.76</ecNumber>
    </submittedName>
</protein>
<proteinExistence type="predicted"/>
<name>A0A7X0HTW0_9BACI</name>
<dbReference type="Proteomes" id="UP000531594">
    <property type="component" value="Unassembled WGS sequence"/>
</dbReference>
<dbReference type="PANTHER" id="PTHR43777:SF1">
    <property type="entry name" value="MOLYBDENUM COFACTOR CYTIDYLYLTRANSFERASE"/>
    <property type="match status" value="1"/>
</dbReference>
<comment type="caution">
    <text evidence="2">The sequence shown here is derived from an EMBL/GenBank/DDBJ whole genome shotgun (WGS) entry which is preliminary data.</text>
</comment>
<dbReference type="EC" id="2.7.7.76" evidence="2"/>
<evidence type="ECO:0000313" key="2">
    <source>
        <dbReference type="EMBL" id="MBB6446775.1"/>
    </source>
</evidence>
<keyword evidence="3" id="KW-1185">Reference proteome</keyword>
<dbReference type="Gene3D" id="3.90.550.10">
    <property type="entry name" value="Spore Coat Polysaccharide Biosynthesis Protein SpsA, Chain A"/>
    <property type="match status" value="1"/>
</dbReference>
<dbReference type="RefSeq" id="WP_184528069.1">
    <property type="nucleotide sequence ID" value="NZ_JACHGK010000013.1"/>
</dbReference>
<keyword evidence="2" id="KW-0808">Transferase</keyword>
<sequence length="205" mass="22721">MNIYGIVLASGRSIRMGQPKLLLPWKGRPMLEHVLSKMKGIPFSDVKVVVSSQNPELEKAAAKFAYSIVKNNTPEQGMGHSLSLAIQTLPMPSEAAVIVLGDQPTIAAEDIGRICLAFKQLRAGQAAPPKVIMQMQYRDGRVGHPVLFSHHFFSELRHLSGDKGGKEIIQRNACSRSLCFSDNPYPNDIDTPDDYHQLWKGEENE</sequence>